<protein>
    <submittedName>
        <fullName evidence="2">Thiopeptide-type bacteriocin biosynthesis protein</fullName>
    </submittedName>
</protein>
<feature type="domain" description="Thiopeptide-type bacteriocin biosynthesis" evidence="1">
    <location>
        <begin position="12"/>
        <end position="280"/>
    </location>
</feature>
<evidence type="ECO:0000313" key="2">
    <source>
        <dbReference type="EMBL" id="RLJ74889.1"/>
    </source>
</evidence>
<evidence type="ECO:0000313" key="5">
    <source>
        <dbReference type="Proteomes" id="UP000297429"/>
    </source>
</evidence>
<evidence type="ECO:0000313" key="4">
    <source>
        <dbReference type="Proteomes" id="UP000273898"/>
    </source>
</evidence>
<dbReference type="InterPro" id="IPR023809">
    <property type="entry name" value="Thiopep_bacteriocin_synth_dom"/>
</dbReference>
<dbReference type="Pfam" id="PF14028">
    <property type="entry name" value="Lant_dehydr_C"/>
    <property type="match status" value="1"/>
</dbReference>
<accession>A0A497XZL7</accession>
<reference evidence="2 4" key="1">
    <citation type="submission" date="2018-10" db="EMBL/GenBank/DDBJ databases">
        <title>Genomic Encyclopedia of Archaeal and Bacterial Type Strains, Phase II (KMG-II): from individual species to whole genera.</title>
        <authorList>
            <person name="Goeker M."/>
        </authorList>
    </citation>
    <scope>NUCLEOTIDE SEQUENCE [LARGE SCALE GENOMIC DNA]</scope>
    <source>
        <strain evidence="2 4">DSM 19624</strain>
    </source>
</reference>
<sequence>MDSTIKPISYTWFSLHIYYTGNADELLIQAIAPFISKWKFCFFADSPWFFIRYWEGGSHIRLRLHANSFYHEQITSSLSNDLCQFQSTSFWVEKVLSIKYDQEISRYGNVESITWAEQHFAASSTYVLNWLLIRRNNSQITLQAVKLHLVLLFCAGLKPEKIIRLCDFFINGWLPKLYRPGLPMKHEKSFWLNQFEQAFSSKKEIVCLAAASFWEELAAESLNDDLAKYMMCSQKVMDQYQTAEFDEFKFQEIISSLMHMTNNRLGIANQEEAYLMYVIKTCIEYLFQMYHSN</sequence>
<gene>
    <name evidence="2" type="ORF">BCL90_3233</name>
    <name evidence="3" type="ORF">E3V97_17705</name>
</gene>
<proteinExistence type="predicted"/>
<dbReference type="EMBL" id="RCCK01000012">
    <property type="protein sequence ID" value="RLJ74889.1"/>
    <property type="molecule type" value="Genomic_DNA"/>
</dbReference>
<organism evidence="2 4">
    <name type="scientific">Pedobacter alluvionis</name>
    <dbReference type="NCBI Taxonomy" id="475253"/>
    <lineage>
        <taxon>Bacteria</taxon>
        <taxon>Pseudomonadati</taxon>
        <taxon>Bacteroidota</taxon>
        <taxon>Sphingobacteriia</taxon>
        <taxon>Sphingobacteriales</taxon>
        <taxon>Sphingobacteriaceae</taxon>
        <taxon>Pedobacter</taxon>
    </lineage>
</organism>
<dbReference type="NCBIfam" id="TIGR03891">
    <property type="entry name" value="thiopep_ocin"/>
    <property type="match status" value="1"/>
</dbReference>
<name>A0A497XZL7_9SPHI</name>
<comment type="caution">
    <text evidence="2">The sequence shown here is derived from an EMBL/GenBank/DDBJ whole genome shotgun (WGS) entry which is preliminary data.</text>
</comment>
<keyword evidence="5" id="KW-1185">Reference proteome</keyword>
<evidence type="ECO:0000259" key="1">
    <source>
        <dbReference type="Pfam" id="PF14028"/>
    </source>
</evidence>
<reference evidence="3 5" key="2">
    <citation type="submission" date="2019-03" db="EMBL/GenBank/DDBJ databases">
        <authorList>
            <person name="He R.-H."/>
        </authorList>
    </citation>
    <scope>NUCLEOTIDE SEQUENCE [LARGE SCALE GENOMIC DNA]</scope>
    <source>
        <strain evidence="3 5">DSM 19624</strain>
    </source>
</reference>
<dbReference type="OrthoDB" id="1273722at2"/>
<dbReference type="AlphaFoldDB" id="A0A497XZL7"/>
<dbReference type="Proteomes" id="UP000297429">
    <property type="component" value="Unassembled WGS sequence"/>
</dbReference>
<evidence type="ECO:0000313" key="3">
    <source>
        <dbReference type="EMBL" id="TFB30014.1"/>
    </source>
</evidence>
<dbReference type="RefSeq" id="WP_121284881.1">
    <property type="nucleotide sequence ID" value="NZ_RCCK01000012.1"/>
</dbReference>
<dbReference type="EMBL" id="SOPX01000003">
    <property type="protein sequence ID" value="TFB30014.1"/>
    <property type="molecule type" value="Genomic_DNA"/>
</dbReference>
<dbReference type="Proteomes" id="UP000273898">
    <property type="component" value="Unassembled WGS sequence"/>
</dbReference>